<keyword evidence="3" id="KW-1185">Reference proteome</keyword>
<dbReference type="RefSeq" id="WP_057789447.1">
    <property type="nucleotide sequence ID" value="NZ_LAXJ01000002.1"/>
</dbReference>
<accession>A0A0T5NZU0</accession>
<reference evidence="2 3" key="1">
    <citation type="submission" date="2015-04" db="EMBL/GenBank/DDBJ databases">
        <title>The draft genome sequence of Roseovarius sp.R12b.</title>
        <authorList>
            <person name="Li G."/>
            <person name="Lai Q."/>
            <person name="Shao Z."/>
            <person name="Yan P."/>
        </authorList>
    </citation>
    <scope>NUCLEOTIDE SEQUENCE [LARGE SCALE GENOMIC DNA]</scope>
    <source>
        <strain evidence="2 3">R12B</strain>
    </source>
</reference>
<evidence type="ECO:0000313" key="2">
    <source>
        <dbReference type="EMBL" id="KRS14364.1"/>
    </source>
</evidence>
<feature type="chain" id="PRO_5006664087" evidence="1">
    <location>
        <begin position="22"/>
        <end position="152"/>
    </location>
</feature>
<organism evidence="2 3">
    <name type="scientific">Roseovarius atlanticus</name>
    <dbReference type="NCBI Taxonomy" id="1641875"/>
    <lineage>
        <taxon>Bacteria</taxon>
        <taxon>Pseudomonadati</taxon>
        <taxon>Pseudomonadota</taxon>
        <taxon>Alphaproteobacteria</taxon>
        <taxon>Rhodobacterales</taxon>
        <taxon>Roseobacteraceae</taxon>
        <taxon>Roseovarius</taxon>
    </lineage>
</organism>
<dbReference type="PATRIC" id="fig|1641875.4.peg.1314"/>
<sequence length="152" mass="16369">MMLRTVTLAALIALGASPHAAACALPPPVCEVSNGQIAVLDHADGNTVLFSQIDPDAEGYAPTYVLVDCTKRQAVALGHLPEGADDAAFQTHFQGRRVMDRELGTGARPRLREVHRQLQRMGLRSKRFTLMQSHCGCALPDMPPPPASCPPY</sequence>
<evidence type="ECO:0000313" key="3">
    <source>
        <dbReference type="Proteomes" id="UP000051295"/>
    </source>
</evidence>
<comment type="caution">
    <text evidence="2">The sequence shown here is derived from an EMBL/GenBank/DDBJ whole genome shotgun (WGS) entry which is preliminary data.</text>
</comment>
<proteinExistence type="predicted"/>
<dbReference type="OrthoDB" id="7855738at2"/>
<dbReference type="EMBL" id="LAXJ01000002">
    <property type="protein sequence ID" value="KRS14364.1"/>
    <property type="molecule type" value="Genomic_DNA"/>
</dbReference>
<feature type="signal peptide" evidence="1">
    <location>
        <begin position="1"/>
        <end position="21"/>
    </location>
</feature>
<name>A0A0T5NZU0_9RHOB</name>
<keyword evidence="1" id="KW-0732">Signal</keyword>
<evidence type="ECO:0000256" key="1">
    <source>
        <dbReference type="SAM" id="SignalP"/>
    </source>
</evidence>
<dbReference type="AlphaFoldDB" id="A0A0T5NZU0"/>
<dbReference type="Proteomes" id="UP000051295">
    <property type="component" value="Unassembled WGS sequence"/>
</dbReference>
<protein>
    <submittedName>
        <fullName evidence="2">Uncharacterized protein</fullName>
    </submittedName>
</protein>
<gene>
    <name evidence="2" type="ORF">XM53_01135</name>
</gene>